<evidence type="ECO:0000256" key="4">
    <source>
        <dbReference type="ARBA" id="ARBA00022989"/>
    </source>
</evidence>
<feature type="region of interest" description="Disordered" evidence="6">
    <location>
        <begin position="165"/>
        <end position="185"/>
    </location>
</feature>
<dbReference type="EMBL" id="CP036164">
    <property type="protein sequence ID" value="QBF45336.1"/>
    <property type="molecule type" value="Genomic_DNA"/>
</dbReference>
<dbReference type="AlphaFoldDB" id="A0A4P6MRD2"/>
<evidence type="ECO:0000313" key="9">
    <source>
        <dbReference type="EMBL" id="QBF45336.1"/>
    </source>
</evidence>
<reference evidence="9 10" key="1">
    <citation type="submission" date="2019-02" db="EMBL/GenBank/DDBJ databases">
        <title>Genomic data mining of an Antarctic deep-sea actinobacterium, Janibacterlimosus P3-3-X1.</title>
        <authorList>
            <person name="Liao L."/>
            <person name="Chen B."/>
        </authorList>
    </citation>
    <scope>NUCLEOTIDE SEQUENCE [LARGE SCALE GENOMIC DNA]</scope>
    <source>
        <strain evidence="9 10">P3-3-X1</strain>
    </source>
</reference>
<feature type="transmembrane region" description="Helical" evidence="7">
    <location>
        <begin position="136"/>
        <end position="153"/>
    </location>
</feature>
<keyword evidence="5 7" id="KW-0472">Membrane</keyword>
<evidence type="ECO:0000256" key="7">
    <source>
        <dbReference type="SAM" id="Phobius"/>
    </source>
</evidence>
<keyword evidence="10" id="KW-1185">Reference proteome</keyword>
<evidence type="ECO:0000313" key="10">
    <source>
        <dbReference type="Proteomes" id="UP000290408"/>
    </source>
</evidence>
<sequence>MSESTQASRDAPTGTPSARRRGGFARLVDTVWHEMAKFGLIGAISFVIDLGGMNLLTHTVLDDKVTTARIISGVTATAFAWFGNRSWTFAHRRSRPVHHEVTLFFVVNGLALIISTACLVLSHYGLDYTSRLADNIATVIGIGLGTLFRFWAYKRFVFANEPMDEGTSPRVHEPDVQELDEPPTV</sequence>
<dbReference type="PANTHER" id="PTHR38459:SF1">
    <property type="entry name" value="PROPHAGE BACTOPRENOL-LINKED GLUCOSE TRANSLOCASE HOMOLOG"/>
    <property type="match status" value="1"/>
</dbReference>
<evidence type="ECO:0000256" key="5">
    <source>
        <dbReference type="ARBA" id="ARBA00023136"/>
    </source>
</evidence>
<dbReference type="InterPro" id="IPR007267">
    <property type="entry name" value="GtrA_DPMS_TM"/>
</dbReference>
<organism evidence="9 10">
    <name type="scientific">Janibacter limosus</name>
    <dbReference type="NCBI Taxonomy" id="53458"/>
    <lineage>
        <taxon>Bacteria</taxon>
        <taxon>Bacillati</taxon>
        <taxon>Actinomycetota</taxon>
        <taxon>Actinomycetes</taxon>
        <taxon>Micrococcales</taxon>
        <taxon>Intrasporangiaceae</taxon>
        <taxon>Janibacter</taxon>
    </lineage>
</organism>
<evidence type="ECO:0000256" key="1">
    <source>
        <dbReference type="ARBA" id="ARBA00004141"/>
    </source>
</evidence>
<dbReference type="OrthoDB" id="9807815at2"/>
<evidence type="ECO:0000259" key="8">
    <source>
        <dbReference type="Pfam" id="PF04138"/>
    </source>
</evidence>
<keyword evidence="3 7" id="KW-0812">Transmembrane</keyword>
<proteinExistence type="inferred from homology"/>
<dbReference type="GO" id="GO:0005886">
    <property type="term" value="C:plasma membrane"/>
    <property type="evidence" value="ECO:0007669"/>
    <property type="project" value="TreeGrafter"/>
</dbReference>
<protein>
    <submittedName>
        <fullName evidence="9">GtrA family protein</fullName>
    </submittedName>
</protein>
<name>A0A4P6MRD2_9MICO</name>
<comment type="similarity">
    <text evidence="2">Belongs to the GtrA family.</text>
</comment>
<gene>
    <name evidence="9" type="ORF">EXU32_03060</name>
</gene>
<feature type="transmembrane region" description="Helical" evidence="7">
    <location>
        <begin position="101"/>
        <end position="124"/>
    </location>
</feature>
<keyword evidence="4 7" id="KW-1133">Transmembrane helix</keyword>
<feature type="compositionally biased region" description="Acidic residues" evidence="6">
    <location>
        <begin position="176"/>
        <end position="185"/>
    </location>
</feature>
<evidence type="ECO:0000256" key="3">
    <source>
        <dbReference type="ARBA" id="ARBA00022692"/>
    </source>
</evidence>
<dbReference type="RefSeq" id="WP_130628576.1">
    <property type="nucleotide sequence ID" value="NZ_CP036164.1"/>
</dbReference>
<feature type="domain" description="GtrA/DPMS transmembrane" evidence="8">
    <location>
        <begin position="37"/>
        <end position="158"/>
    </location>
</feature>
<dbReference type="GO" id="GO:0000271">
    <property type="term" value="P:polysaccharide biosynthetic process"/>
    <property type="evidence" value="ECO:0007669"/>
    <property type="project" value="InterPro"/>
</dbReference>
<dbReference type="Pfam" id="PF04138">
    <property type="entry name" value="GtrA_DPMS_TM"/>
    <property type="match status" value="1"/>
</dbReference>
<dbReference type="KEGG" id="jli:EXU32_03060"/>
<dbReference type="InterPro" id="IPR051401">
    <property type="entry name" value="GtrA_CellWall_Glycosyl"/>
</dbReference>
<dbReference type="PANTHER" id="PTHR38459">
    <property type="entry name" value="PROPHAGE BACTOPRENOL-LINKED GLUCOSE TRANSLOCASE HOMOLOG"/>
    <property type="match status" value="1"/>
</dbReference>
<dbReference type="STRING" id="1216970.GCA_001570985_02206"/>
<accession>A0A4P6MRD2</accession>
<evidence type="ECO:0000256" key="6">
    <source>
        <dbReference type="SAM" id="MobiDB-lite"/>
    </source>
</evidence>
<evidence type="ECO:0000256" key="2">
    <source>
        <dbReference type="ARBA" id="ARBA00009399"/>
    </source>
</evidence>
<comment type="subcellular location">
    <subcellularLocation>
        <location evidence="1">Membrane</location>
        <topology evidence="1">Multi-pass membrane protein</topology>
    </subcellularLocation>
</comment>
<dbReference type="Proteomes" id="UP000290408">
    <property type="component" value="Chromosome"/>
</dbReference>